<accession>A0A3B0TUD2</accession>
<evidence type="ECO:0000313" key="2">
    <source>
        <dbReference type="EMBL" id="VAW15829.1"/>
    </source>
</evidence>
<dbReference type="AlphaFoldDB" id="A0A3B0TUD2"/>
<dbReference type="NCBIfam" id="TIGR03807">
    <property type="entry name" value="RR_fam_repeat"/>
    <property type="match status" value="2"/>
</dbReference>
<dbReference type="SMART" id="SM00710">
    <property type="entry name" value="PbH1"/>
    <property type="match status" value="7"/>
</dbReference>
<dbReference type="InterPro" id="IPR006626">
    <property type="entry name" value="PbH1"/>
</dbReference>
<dbReference type="Gene3D" id="2.160.20.10">
    <property type="entry name" value="Single-stranded right-handed beta-helix, Pectin lyase-like"/>
    <property type="match status" value="1"/>
</dbReference>
<evidence type="ECO:0000259" key="1">
    <source>
        <dbReference type="Pfam" id="PF13229"/>
    </source>
</evidence>
<gene>
    <name evidence="2" type="ORF">MNBD_ALPHA09-2324</name>
</gene>
<name>A0A3B0TUD2_9ZZZZ</name>
<dbReference type="InterPro" id="IPR022444">
    <property type="entry name" value="Cofactor-bd_rpt"/>
</dbReference>
<sequence>MPVDRRTLLTMPFAGAIGAGAAMVGQSASARTGTPAAYADASALGVAPDNGDVTTALQGAIDHLSGTGGTLLLPPGRYRISGLHLRTGVTLRGAGPASRLVSEGSAPAIAAEAQANTGLADLTLTAPIPGGGRGPVIACTDVEGITFAQLNISGGKRGIELARSSGSIRGCMFSDHADVAIFSMDASGLEITHNTIGNCGNNGIQIWRGAPGNDSTLVSANRITDIRADAGGSGQYGNGINVFRAGGVLASGNRIENCAYSAFRSNAGSDCQFVGNSCFGLGEVAIYAEFGFEGALIANNLIDDAATGISITNFNEGGRLAVVSGNLIRNLRTRDHFDARGNGIGVEADTLVSGNVIENAPFAGITLGWGEYLRDVAVTNNLIRDCRWGITASVAAGAGATMISANMISGARETAIQGMEYERASGGELIGGAPAKWPHLTIAGNVGV</sequence>
<dbReference type="InterPro" id="IPR012334">
    <property type="entry name" value="Pectin_lyas_fold"/>
</dbReference>
<dbReference type="EMBL" id="UOEM01000090">
    <property type="protein sequence ID" value="VAW15829.1"/>
    <property type="molecule type" value="Genomic_DNA"/>
</dbReference>
<dbReference type="InterPro" id="IPR011050">
    <property type="entry name" value="Pectin_lyase_fold/virulence"/>
</dbReference>
<dbReference type="InterPro" id="IPR022388">
    <property type="entry name" value="CHP03808"/>
</dbReference>
<dbReference type="Pfam" id="PF13229">
    <property type="entry name" value="Beta_helix"/>
    <property type="match status" value="2"/>
</dbReference>
<organism evidence="2">
    <name type="scientific">hydrothermal vent metagenome</name>
    <dbReference type="NCBI Taxonomy" id="652676"/>
    <lineage>
        <taxon>unclassified sequences</taxon>
        <taxon>metagenomes</taxon>
        <taxon>ecological metagenomes</taxon>
    </lineage>
</organism>
<reference evidence="2" key="1">
    <citation type="submission" date="2018-06" db="EMBL/GenBank/DDBJ databases">
        <authorList>
            <person name="Zhirakovskaya E."/>
        </authorList>
    </citation>
    <scope>NUCLEOTIDE SEQUENCE</scope>
</reference>
<dbReference type="InterPro" id="IPR006311">
    <property type="entry name" value="TAT_signal"/>
</dbReference>
<protein>
    <submittedName>
        <fullName evidence="2">Bll3046 protein</fullName>
    </submittedName>
</protein>
<proteinExistence type="predicted"/>
<dbReference type="SUPFAM" id="SSF51126">
    <property type="entry name" value="Pectin lyase-like"/>
    <property type="match status" value="1"/>
</dbReference>
<dbReference type="InterPro" id="IPR039448">
    <property type="entry name" value="Beta_helix"/>
</dbReference>
<feature type="domain" description="Right handed beta helix" evidence="1">
    <location>
        <begin position="139"/>
        <end position="210"/>
    </location>
</feature>
<dbReference type="NCBIfam" id="TIGR03808">
    <property type="entry name" value="RR_plus_rpt_1"/>
    <property type="match status" value="1"/>
</dbReference>
<feature type="domain" description="Right handed beta helix" evidence="1">
    <location>
        <begin position="214"/>
        <end position="382"/>
    </location>
</feature>
<dbReference type="PROSITE" id="PS51318">
    <property type="entry name" value="TAT"/>
    <property type="match status" value="1"/>
</dbReference>